<keyword evidence="2" id="KW-1185">Reference proteome</keyword>
<accession>A0A4R6UIR4</accession>
<dbReference type="Gene3D" id="1.10.3210.10">
    <property type="entry name" value="Hypothetical protein af1432"/>
    <property type="match status" value="1"/>
</dbReference>
<dbReference type="Pfam" id="PF13487">
    <property type="entry name" value="HD_5"/>
    <property type="match status" value="1"/>
</dbReference>
<dbReference type="EMBL" id="SNYL01000001">
    <property type="protein sequence ID" value="TDQ45193.1"/>
    <property type="molecule type" value="Genomic_DNA"/>
</dbReference>
<dbReference type="RefSeq" id="WP_133595400.1">
    <property type="nucleotide sequence ID" value="NZ_SNYL01000001.1"/>
</dbReference>
<gene>
    <name evidence="1" type="ORF">DFR43_10194</name>
</gene>
<dbReference type="AlphaFoldDB" id="A0A4R6UIR4"/>
<comment type="caution">
    <text evidence="1">The sequence shown here is derived from an EMBL/GenBank/DDBJ whole genome shotgun (WGS) entry which is preliminary data.</text>
</comment>
<dbReference type="OrthoDB" id="9774747at2"/>
<evidence type="ECO:0000313" key="1">
    <source>
        <dbReference type="EMBL" id="TDQ45193.1"/>
    </source>
</evidence>
<dbReference type="Proteomes" id="UP000295510">
    <property type="component" value="Unassembled WGS sequence"/>
</dbReference>
<proteinExistence type="predicted"/>
<evidence type="ECO:0008006" key="3">
    <source>
        <dbReference type="Google" id="ProtNLM"/>
    </source>
</evidence>
<protein>
    <recommendedName>
        <fullName evidence="3">HD-GYP domain-containing protein (C-di-GMP phosphodiesterase class II)</fullName>
    </recommendedName>
</protein>
<name>A0A4R6UIR4_9BURK</name>
<sequence length="402" mass="44267">MFVPFPLEQIAFREPLPVNIWDPAGVLLLRRGEVIRDEAHRDLLQSHLPMVDEDEYRQWTFRYTAAIDRKLRSNESLQAIAGVSRPMGVEPPRATDPNERPLAELWPDLHAVLGLLLRQGGQASDFMGRLQGLERRLLDGLRSRVDDSLFVLVQMLQDRALGYCTTHALLCGVLCHLVSGTLGWEASRRQSLLRASLTMNIAMSRLQDVLAGRPGPLSSEERACIDAHPREGAVVLHRLGVRDEVWLKLVRHHRAEWPAAAVAASNDPIVPMAQLLHLADVFVARISPRADRKGLPAQRAARDISLGPDGQPTPLGAAFIKTLGVYVPGSYVRLANGELAVVARRGRKANAPLVFSLVGRHGMPLGEPALRDTSDPGLEVREGVAADAVRVRIHSAKLLARL</sequence>
<reference evidence="1 2" key="1">
    <citation type="submission" date="2019-03" db="EMBL/GenBank/DDBJ databases">
        <title>Genomic Encyclopedia of Type Strains, Phase IV (KMG-IV): sequencing the most valuable type-strain genomes for metagenomic binning, comparative biology and taxonomic classification.</title>
        <authorList>
            <person name="Goeker M."/>
        </authorList>
    </citation>
    <scope>NUCLEOTIDE SEQUENCE [LARGE SCALE GENOMIC DNA]</scope>
    <source>
        <strain evidence="1 2">DSM 19605</strain>
    </source>
</reference>
<organism evidence="1 2">
    <name type="scientific">Tepidicella xavieri</name>
    <dbReference type="NCBI Taxonomy" id="360241"/>
    <lineage>
        <taxon>Bacteria</taxon>
        <taxon>Pseudomonadati</taxon>
        <taxon>Pseudomonadota</taxon>
        <taxon>Betaproteobacteria</taxon>
        <taxon>Burkholderiales</taxon>
        <taxon>Tepidicella</taxon>
    </lineage>
</organism>
<evidence type="ECO:0000313" key="2">
    <source>
        <dbReference type="Proteomes" id="UP000295510"/>
    </source>
</evidence>